<dbReference type="InterPro" id="IPR040521">
    <property type="entry name" value="KDZ"/>
</dbReference>
<name>A0A1B7MM01_9AGAM</name>
<dbReference type="STRING" id="1314800.A0A1B7MM01"/>
<dbReference type="Pfam" id="PF18758">
    <property type="entry name" value="KDZ"/>
    <property type="match status" value="1"/>
</dbReference>
<dbReference type="EMBL" id="KV448739">
    <property type="protein sequence ID" value="OAX33609.1"/>
    <property type="molecule type" value="Genomic_DNA"/>
</dbReference>
<reference evidence="1 2" key="1">
    <citation type="submission" date="2016-06" db="EMBL/GenBank/DDBJ databases">
        <title>Comparative genomics of the ectomycorrhizal sister species Rhizopogon vinicolor and Rhizopogon vesiculosus (Basidiomycota: Boletales) reveals a divergence of the mating type B locus.</title>
        <authorList>
            <consortium name="DOE Joint Genome Institute"/>
            <person name="Mujic A.B."/>
            <person name="Kuo A."/>
            <person name="Tritt A."/>
            <person name="Lipzen A."/>
            <person name="Chen C."/>
            <person name="Johnson J."/>
            <person name="Sharma A."/>
            <person name="Barry K."/>
            <person name="Grigoriev I.V."/>
            <person name="Spatafora J.W."/>
        </authorList>
    </citation>
    <scope>NUCLEOTIDE SEQUENCE [LARGE SCALE GENOMIC DNA]</scope>
    <source>
        <strain evidence="1 2">AM-OR11-026</strain>
    </source>
</reference>
<dbReference type="Proteomes" id="UP000092154">
    <property type="component" value="Unassembled WGS sequence"/>
</dbReference>
<sequence length="717" mass="82665">MLNSYFCYLQLSQSLKTWPEIVETFCDSSCNSHHLTVMLVTFEGLTHLELLTCSCNTAACQLVSRRFFPCAPIAPTLAVDIRVLQLVKELFVRLAPNVTGWCDAFEALLDGMHYRVCAKEGIHRRFNNAYHWYCILLLFSRRQIEEGLGRKDAKNNEVGWRPSEYLCRRCPLCSRGQDWRLACSCINACFNQKRTHAHNDNPKNPTESFFISECEVQEMEAEVKALRKECSKSSTLSKRKQSSTVETEDGYEDGMCIPTSVLEGCNDSFITADEKREKASTQFFSDTGVMALLCRHDRVLWLVNMTSAGEKQHYTLTLIRRWFKHLLSNFKVGLLYDIRCQLKRSCCKWGFLTNVLPRIVFGISIFHAFGHQWACQIVYHPRKCVGFGLSDGEGCECFWSAIKPLIPSLQVSGYNQRIFVIDEQVRHLDHKSMVAFGQWLWRRWRHCQEKKAVAKKGLEVCDIPVEELREVWRVQVAMQTKPAPKQSKNKGAEAIATILALENILEQHNSMVHELENAILSGSANIVNIDLQLSEYRGKSKNVADNIWKRKWNLSVSDQADLKSLWNNAYLCIRMNARAVKTHLCDRLQSRKFEMKLQNHTEASVKRREPGIIKLLKTYNNLCTQLQALIRQGKAPPKALPPLPIAREGLFQLDIDDEVWQDIGLDDPDGHLPRWLADEGIRQGIKCMLELDHCEEEAVHVMRERCVLQEWMQEEWM</sequence>
<keyword evidence="2" id="KW-1185">Reference proteome</keyword>
<evidence type="ECO:0000313" key="2">
    <source>
        <dbReference type="Proteomes" id="UP000092154"/>
    </source>
</evidence>
<proteinExistence type="predicted"/>
<evidence type="ECO:0008006" key="3">
    <source>
        <dbReference type="Google" id="ProtNLM"/>
    </source>
</evidence>
<protein>
    <recommendedName>
        <fullName evidence="3">CxC1-like cysteine cluster associated with KDZ transposases domain-containing protein</fullName>
    </recommendedName>
</protein>
<dbReference type="PANTHER" id="PTHR33096">
    <property type="entry name" value="CXC2 DOMAIN-CONTAINING PROTEIN"/>
    <property type="match status" value="1"/>
</dbReference>
<evidence type="ECO:0000313" key="1">
    <source>
        <dbReference type="EMBL" id="OAX33609.1"/>
    </source>
</evidence>
<dbReference type="AlphaFoldDB" id="A0A1B7MM01"/>
<gene>
    <name evidence="1" type="ORF">K503DRAFT_794452</name>
</gene>
<dbReference type="PANTHER" id="PTHR33096:SF1">
    <property type="entry name" value="CXC1-LIKE CYSTEINE CLUSTER ASSOCIATED WITH KDZ TRANSPOSASES DOMAIN-CONTAINING PROTEIN"/>
    <property type="match status" value="1"/>
</dbReference>
<dbReference type="OrthoDB" id="3259803at2759"/>
<organism evidence="1 2">
    <name type="scientific">Rhizopogon vinicolor AM-OR11-026</name>
    <dbReference type="NCBI Taxonomy" id="1314800"/>
    <lineage>
        <taxon>Eukaryota</taxon>
        <taxon>Fungi</taxon>
        <taxon>Dikarya</taxon>
        <taxon>Basidiomycota</taxon>
        <taxon>Agaricomycotina</taxon>
        <taxon>Agaricomycetes</taxon>
        <taxon>Agaricomycetidae</taxon>
        <taxon>Boletales</taxon>
        <taxon>Suillineae</taxon>
        <taxon>Rhizopogonaceae</taxon>
        <taxon>Rhizopogon</taxon>
    </lineage>
</organism>
<accession>A0A1B7MM01</accession>
<dbReference type="InParanoid" id="A0A1B7MM01"/>